<accession>A0ABV2GM65</accession>
<reference evidence="2 3" key="1">
    <citation type="submission" date="2024-06" db="EMBL/GenBank/DDBJ databases">
        <title>Genomic Encyclopedia of Type Strains, Phase IV (KMG-IV): sequencing the most valuable type-strain genomes for metagenomic binning, comparative biology and taxonomic classification.</title>
        <authorList>
            <person name="Goeker M."/>
        </authorList>
    </citation>
    <scope>NUCLEOTIDE SEQUENCE [LARGE SCALE GENOMIC DNA]</scope>
    <source>
        <strain evidence="2 3">DSM 100022</strain>
    </source>
</reference>
<dbReference type="Proteomes" id="UP001549204">
    <property type="component" value="Unassembled WGS sequence"/>
</dbReference>
<dbReference type="RefSeq" id="WP_354490716.1">
    <property type="nucleotide sequence ID" value="NZ_JBEPMC010000004.1"/>
</dbReference>
<dbReference type="SUPFAM" id="SSF52540">
    <property type="entry name" value="P-loop containing nucleoside triphosphate hydrolases"/>
    <property type="match status" value="1"/>
</dbReference>
<feature type="domain" description="NadR/Ttd14 AAA" evidence="1">
    <location>
        <begin position="9"/>
        <end position="172"/>
    </location>
</feature>
<proteinExistence type="predicted"/>
<name>A0ABV2GM65_9HYPH</name>
<evidence type="ECO:0000259" key="1">
    <source>
        <dbReference type="Pfam" id="PF13521"/>
    </source>
</evidence>
<organism evidence="2 3">
    <name type="scientific">Mesorhizobium robiniae</name>
    <dbReference type="NCBI Taxonomy" id="559315"/>
    <lineage>
        <taxon>Bacteria</taxon>
        <taxon>Pseudomonadati</taxon>
        <taxon>Pseudomonadota</taxon>
        <taxon>Alphaproteobacteria</taxon>
        <taxon>Hyphomicrobiales</taxon>
        <taxon>Phyllobacteriaceae</taxon>
        <taxon>Mesorhizobium</taxon>
    </lineage>
</organism>
<dbReference type="InterPro" id="IPR038727">
    <property type="entry name" value="NadR/Ttd14_AAA_dom"/>
</dbReference>
<dbReference type="Pfam" id="PF13521">
    <property type="entry name" value="AAA_28"/>
    <property type="match status" value="1"/>
</dbReference>
<comment type="caution">
    <text evidence="2">The sequence shown here is derived from an EMBL/GenBank/DDBJ whole genome shotgun (WGS) entry which is preliminary data.</text>
</comment>
<evidence type="ECO:0000313" key="3">
    <source>
        <dbReference type="Proteomes" id="UP001549204"/>
    </source>
</evidence>
<dbReference type="Gene3D" id="3.40.50.300">
    <property type="entry name" value="P-loop containing nucleotide triphosphate hydrolases"/>
    <property type="match status" value="1"/>
</dbReference>
<protein>
    <submittedName>
        <fullName evidence="2">ATPase</fullName>
    </submittedName>
</protein>
<evidence type="ECO:0000313" key="2">
    <source>
        <dbReference type="EMBL" id="MET3579394.1"/>
    </source>
</evidence>
<keyword evidence="3" id="KW-1185">Reference proteome</keyword>
<dbReference type="InterPro" id="IPR027417">
    <property type="entry name" value="P-loop_NTPase"/>
</dbReference>
<dbReference type="EMBL" id="JBEPMC010000004">
    <property type="protein sequence ID" value="MET3579394.1"/>
    <property type="molecule type" value="Genomic_DNA"/>
</dbReference>
<sequence length="193" mass="21584">MQNDSDRFFVLTGGPGSGKTTLIEALRSAGLATSPEAGRGIIREQLAIGGPALPWRDPALFAELMLSWEMRSYHAAFEQNGPVFFDRGVPDTLGYIRLTGLPVPDHIRNAAERFRYASHVFIAPPWPEIFRQDSERKQTLDEAERTYHALAEVYTELGYELVPLPLAPVEARLRFIFAKAGLSLDVRSQKGRE</sequence>
<gene>
    <name evidence="2" type="ORF">ABID19_002425</name>
</gene>